<evidence type="ECO:0000313" key="1">
    <source>
        <dbReference type="EMBL" id="EWM25940.1"/>
    </source>
</evidence>
<comment type="caution">
    <text evidence="1">The sequence shown here is derived from an EMBL/GenBank/DDBJ whole genome shotgun (WGS) entry which is preliminary data.</text>
</comment>
<organism evidence="1 2">
    <name type="scientific">Nannochloropsis gaditana</name>
    <dbReference type="NCBI Taxonomy" id="72520"/>
    <lineage>
        <taxon>Eukaryota</taxon>
        <taxon>Sar</taxon>
        <taxon>Stramenopiles</taxon>
        <taxon>Ochrophyta</taxon>
        <taxon>Eustigmatophyceae</taxon>
        <taxon>Eustigmatales</taxon>
        <taxon>Monodopsidaceae</taxon>
        <taxon>Nannochloropsis</taxon>
    </lineage>
</organism>
<accession>W7TG05</accession>
<dbReference type="OrthoDB" id="68755at2759"/>
<name>W7TG05_9STRA</name>
<sequence length="226" mass="23386">MLVRAFQGALRRRAVLHNLRASGALASIPSRTLSGTPVTETDEYTIFPREGPGLDYKLNWSLNGDDVTPGGNAYRNLDAAALQQGAKGDKAPRSGADKVLEAGDSVPFETFDLHLADVKAALEKASDLYVEDGAVKGGSNFNIRVITDSASYALAAKALLDQSKVSGWPFEKAVNVYAAGGAKPFVGVMFAGGKEGNVTGATVAVGGAPATAIKNAMSLVAEGMKA</sequence>
<keyword evidence="2" id="KW-1185">Reference proteome</keyword>
<dbReference type="Proteomes" id="UP000019335">
    <property type="component" value="Chromosome 10"/>
</dbReference>
<dbReference type="EMBL" id="AZIL01000825">
    <property type="protein sequence ID" value="EWM25940.1"/>
    <property type="molecule type" value="Genomic_DNA"/>
</dbReference>
<evidence type="ECO:0000313" key="2">
    <source>
        <dbReference type="Proteomes" id="UP000019335"/>
    </source>
</evidence>
<gene>
    <name evidence="1" type="ORF">Naga_100469g3</name>
</gene>
<protein>
    <submittedName>
        <fullName evidence="1">Uncharacterized protein</fullName>
    </submittedName>
</protein>
<dbReference type="AlphaFoldDB" id="W7TG05"/>
<reference evidence="1 2" key="1">
    <citation type="journal article" date="2014" name="Mol. Plant">
        <title>Chromosome Scale Genome Assembly and Transcriptome Profiling of Nannochloropsis gaditana in Nitrogen Depletion.</title>
        <authorList>
            <person name="Corteggiani Carpinelli E."/>
            <person name="Telatin A."/>
            <person name="Vitulo N."/>
            <person name="Forcato C."/>
            <person name="D'Angelo M."/>
            <person name="Schiavon R."/>
            <person name="Vezzi A."/>
            <person name="Giacometti G.M."/>
            <person name="Morosinotto T."/>
            <person name="Valle G."/>
        </authorList>
    </citation>
    <scope>NUCLEOTIDE SEQUENCE [LARGE SCALE GENOMIC DNA]</scope>
    <source>
        <strain evidence="1 2">B-31</strain>
    </source>
</reference>
<proteinExistence type="predicted"/>